<dbReference type="Pfam" id="PF00041">
    <property type="entry name" value="fn3"/>
    <property type="match status" value="1"/>
</dbReference>
<dbReference type="SUPFAM" id="SSF49265">
    <property type="entry name" value="Fibronectin type III"/>
    <property type="match status" value="2"/>
</dbReference>
<dbReference type="Proteomes" id="UP001235760">
    <property type="component" value="Unassembled WGS sequence"/>
</dbReference>
<feature type="signal peptide" evidence="2">
    <location>
        <begin position="1"/>
        <end position="34"/>
    </location>
</feature>
<evidence type="ECO:0000256" key="1">
    <source>
        <dbReference type="ARBA" id="ARBA00022737"/>
    </source>
</evidence>
<feature type="chain" id="PRO_5047335572" description="Fibronectin type-III domain-containing protein" evidence="2">
    <location>
        <begin position="35"/>
        <end position="757"/>
    </location>
</feature>
<dbReference type="InterPro" id="IPR050991">
    <property type="entry name" value="ECM_Regulatory_Proteins"/>
</dbReference>
<keyword evidence="5" id="KW-1185">Reference proteome</keyword>
<dbReference type="PANTHER" id="PTHR46708:SF2">
    <property type="entry name" value="FIBRONECTIN TYPE-III DOMAIN-CONTAINING PROTEIN"/>
    <property type="match status" value="1"/>
</dbReference>
<feature type="domain" description="Fibronectin type-III" evidence="3">
    <location>
        <begin position="457"/>
        <end position="540"/>
    </location>
</feature>
<dbReference type="PROSITE" id="PS50853">
    <property type="entry name" value="FN3"/>
    <property type="match status" value="2"/>
</dbReference>
<name>A0ABT9G3Z3_LEPDI</name>
<feature type="domain" description="Fibronectin type-III" evidence="3">
    <location>
        <begin position="545"/>
        <end position="649"/>
    </location>
</feature>
<accession>A0ABT9G3Z3</accession>
<dbReference type="InterPro" id="IPR036116">
    <property type="entry name" value="FN3_sf"/>
</dbReference>
<dbReference type="SMART" id="SM00060">
    <property type="entry name" value="FN3"/>
    <property type="match status" value="3"/>
</dbReference>
<dbReference type="PANTHER" id="PTHR46708">
    <property type="entry name" value="TENASCIN"/>
    <property type="match status" value="1"/>
</dbReference>
<dbReference type="InterPro" id="IPR003961">
    <property type="entry name" value="FN3_dom"/>
</dbReference>
<protein>
    <recommendedName>
        <fullName evidence="3">Fibronectin type-III domain-containing protein</fullName>
    </recommendedName>
</protein>
<organism evidence="4 5">
    <name type="scientific">Leptothrix discophora</name>
    <dbReference type="NCBI Taxonomy" id="89"/>
    <lineage>
        <taxon>Bacteria</taxon>
        <taxon>Pseudomonadati</taxon>
        <taxon>Pseudomonadota</taxon>
        <taxon>Betaproteobacteria</taxon>
        <taxon>Burkholderiales</taxon>
        <taxon>Sphaerotilaceae</taxon>
        <taxon>Leptothrix</taxon>
    </lineage>
</organism>
<dbReference type="EMBL" id="JAUZEE010000005">
    <property type="protein sequence ID" value="MDP4301216.1"/>
    <property type="molecule type" value="Genomic_DNA"/>
</dbReference>
<keyword evidence="2" id="KW-0732">Signal</keyword>
<evidence type="ECO:0000313" key="5">
    <source>
        <dbReference type="Proteomes" id="UP001235760"/>
    </source>
</evidence>
<dbReference type="Gene3D" id="2.60.40.10">
    <property type="entry name" value="Immunoglobulins"/>
    <property type="match status" value="3"/>
</dbReference>
<sequence>MSHNRLLKRHKTRAFGAALLAGALELTAAGLAQAACPAPNGATPFATGPVNPVDRYPESVTDSRGLALQICRNADLCFFDPAIPGNLVSSQTGTGTESFYWLAEAAISEPARGFDALVVMATEATYNTPEPVDGQQLTFTRLRIRLDVPAAGIYRVEHPYGVNEYRIEVIQAGRDLSETFDTTFVANDPAAQGKVGPWLTWDPVLAPPPPAGYIGDGATPQPVVGSPCDTNFVRVTATGFNGLPIAINAAGGNVATTSLFTVQGQLFDGRVQTPLSSDRMTYSRTPTRVGQVDAFAHAISGASVTVQDAAGTAPEAVRLGTPRPLEGNTTGEFFTTEVLADAPNTTALPGAVEVVASVADASTDTTRLVRALVDQVVVTQADYDLDTRTLQVTATSSDTRVPPTLTLQDYLLPVGATGVAVRTDAPPAVITVMSSAGGWDRAQVRTVRSIAPALPAAPQALAATVVSATRVDLAWTDAAVNETGFEVRRDGVPIATLPVNSRAYSDTAAPSGRAVTYQVVAVNAAGSSASNPVSVTTPLPLVIAAPTGLNARLGTVANSALVAWGDASTGETAYRVQRAPVTVAANGTATVGTYATITAPSGNLPANATQVQNTGLAANTLYSYRVNAVNGTVQGPTSTVSHFNGTLPVPANFRSTVSAGVLGIGATPAGRVPLAWTASTVAAVAGYEIERCTGTIAQCAAAGSTWTTVVRLNGRATAAYTVTGLASRQPYSFRIRTHTGAAGLVSNASAPIVGTPN</sequence>
<gene>
    <name evidence="4" type="ORF">Q8X39_11255</name>
</gene>
<proteinExistence type="predicted"/>
<evidence type="ECO:0000259" key="3">
    <source>
        <dbReference type="PROSITE" id="PS50853"/>
    </source>
</evidence>
<evidence type="ECO:0000313" key="4">
    <source>
        <dbReference type="EMBL" id="MDP4301216.1"/>
    </source>
</evidence>
<comment type="caution">
    <text evidence="4">The sequence shown here is derived from an EMBL/GenBank/DDBJ whole genome shotgun (WGS) entry which is preliminary data.</text>
</comment>
<reference evidence="4 5" key="1">
    <citation type="submission" date="2023-08" db="EMBL/GenBank/DDBJ databases">
        <authorList>
            <person name="Roldan D.M."/>
            <person name="Menes R.J."/>
        </authorList>
    </citation>
    <scope>NUCLEOTIDE SEQUENCE [LARGE SCALE GENOMIC DNA]</scope>
    <source>
        <strain evidence="4 5">CCM 2812</strain>
    </source>
</reference>
<dbReference type="InterPro" id="IPR013783">
    <property type="entry name" value="Ig-like_fold"/>
</dbReference>
<dbReference type="CDD" id="cd00063">
    <property type="entry name" value="FN3"/>
    <property type="match status" value="1"/>
</dbReference>
<keyword evidence="1" id="KW-0677">Repeat</keyword>
<evidence type="ECO:0000256" key="2">
    <source>
        <dbReference type="SAM" id="SignalP"/>
    </source>
</evidence>
<dbReference type="RefSeq" id="WP_305749766.1">
    <property type="nucleotide sequence ID" value="NZ_JAUZEE010000005.1"/>
</dbReference>